<proteinExistence type="predicted"/>
<comment type="caution">
    <text evidence="2">The sequence shown here is derived from an EMBL/GenBank/DDBJ whole genome shotgun (WGS) entry which is preliminary data.</text>
</comment>
<dbReference type="Proteomes" id="UP001174050">
    <property type="component" value="Unassembled WGS sequence"/>
</dbReference>
<name>A0ABT7ZAU5_9ACTN</name>
<reference evidence="2" key="1">
    <citation type="submission" date="2023-06" db="EMBL/GenBank/DDBJ databases">
        <title>WGS-Sequencing of Streptomyces ficellus isolate 21 collected from sand in Gara Djebilet Iron Mine in Algeria.</title>
        <authorList>
            <person name="Zegers G.P."/>
            <person name="Gomez A."/>
            <person name="Gueddou A."/>
            <person name="Zahara A.F."/>
            <person name="Worth M."/>
            <person name="Sevigny J.L."/>
            <person name="Tisa L."/>
        </authorList>
    </citation>
    <scope>NUCLEOTIDE SEQUENCE</scope>
    <source>
        <strain evidence="2">AS11</strain>
    </source>
</reference>
<organism evidence="2 3">
    <name type="scientific">Streptomyces ficellus</name>
    <dbReference type="NCBI Taxonomy" id="1977088"/>
    <lineage>
        <taxon>Bacteria</taxon>
        <taxon>Bacillati</taxon>
        <taxon>Actinomycetota</taxon>
        <taxon>Actinomycetes</taxon>
        <taxon>Kitasatosporales</taxon>
        <taxon>Streptomycetaceae</taxon>
        <taxon>Streptomyces</taxon>
    </lineage>
</organism>
<evidence type="ECO:0000313" key="3">
    <source>
        <dbReference type="Proteomes" id="UP001174050"/>
    </source>
</evidence>
<sequence length="73" mass="6889">MQSPPGVVDQGGEAVGVRGGDRGGDVPGDGERGGGPEVPGGGRRAGDVGLGAADGAGVRTGRRRGGPAGWAGR</sequence>
<accession>A0ABT7ZAU5</accession>
<evidence type="ECO:0000313" key="2">
    <source>
        <dbReference type="EMBL" id="MDN3296625.1"/>
    </source>
</evidence>
<keyword evidence="3" id="KW-1185">Reference proteome</keyword>
<dbReference type="EMBL" id="JAUEPL010000036">
    <property type="protein sequence ID" value="MDN3296625.1"/>
    <property type="molecule type" value="Genomic_DNA"/>
</dbReference>
<feature type="compositionally biased region" description="Basic and acidic residues" evidence="1">
    <location>
        <begin position="19"/>
        <end position="34"/>
    </location>
</feature>
<feature type="compositionally biased region" description="Gly residues" evidence="1">
    <location>
        <begin position="35"/>
        <end position="54"/>
    </location>
</feature>
<protein>
    <submittedName>
        <fullName evidence="2">Uncharacterized protein</fullName>
    </submittedName>
</protein>
<evidence type="ECO:0000256" key="1">
    <source>
        <dbReference type="SAM" id="MobiDB-lite"/>
    </source>
</evidence>
<feature type="region of interest" description="Disordered" evidence="1">
    <location>
        <begin position="1"/>
        <end position="73"/>
    </location>
</feature>
<gene>
    <name evidence="2" type="ORF">QWM81_21780</name>
</gene>